<name>A0A8J4CWJ1_9CHLO</name>
<dbReference type="GO" id="GO:0051059">
    <property type="term" value="F:NF-kappaB binding"/>
    <property type="evidence" value="ECO:0007669"/>
    <property type="project" value="TreeGrafter"/>
</dbReference>
<dbReference type="Gene3D" id="1.25.40.20">
    <property type="entry name" value="Ankyrin repeat-containing domain"/>
    <property type="match status" value="4"/>
</dbReference>
<feature type="region of interest" description="Disordered" evidence="4">
    <location>
        <begin position="228"/>
        <end position="314"/>
    </location>
</feature>
<feature type="compositionally biased region" description="Low complexity" evidence="4">
    <location>
        <begin position="32"/>
        <end position="50"/>
    </location>
</feature>
<dbReference type="OrthoDB" id="543554at2759"/>
<organism evidence="5 7">
    <name type="scientific">Volvox reticuliferus</name>
    <dbReference type="NCBI Taxonomy" id="1737510"/>
    <lineage>
        <taxon>Eukaryota</taxon>
        <taxon>Viridiplantae</taxon>
        <taxon>Chlorophyta</taxon>
        <taxon>core chlorophytes</taxon>
        <taxon>Chlorophyceae</taxon>
        <taxon>CS clade</taxon>
        <taxon>Chlamydomonadales</taxon>
        <taxon>Volvocaceae</taxon>
        <taxon>Volvox</taxon>
    </lineage>
</organism>
<evidence type="ECO:0000313" key="7">
    <source>
        <dbReference type="Proteomes" id="UP000747110"/>
    </source>
</evidence>
<feature type="region of interest" description="Disordered" evidence="4">
    <location>
        <begin position="2780"/>
        <end position="2818"/>
    </location>
</feature>
<feature type="region of interest" description="Disordered" evidence="4">
    <location>
        <begin position="1028"/>
        <end position="1051"/>
    </location>
</feature>
<evidence type="ECO:0000256" key="1">
    <source>
        <dbReference type="ARBA" id="ARBA00022737"/>
    </source>
</evidence>
<feature type="compositionally biased region" description="Low complexity" evidence="4">
    <location>
        <begin position="67"/>
        <end position="102"/>
    </location>
</feature>
<feature type="repeat" description="ANK" evidence="3">
    <location>
        <begin position="1970"/>
        <end position="2002"/>
    </location>
</feature>
<feature type="compositionally biased region" description="Low complexity" evidence="4">
    <location>
        <begin position="130"/>
        <end position="162"/>
    </location>
</feature>
<feature type="compositionally biased region" description="Gly residues" evidence="4">
    <location>
        <begin position="2784"/>
        <end position="2794"/>
    </location>
</feature>
<gene>
    <name evidence="5" type="ORF">Vretifemale_17857</name>
    <name evidence="6" type="ORF">Vretimale_16335</name>
</gene>
<evidence type="ECO:0000313" key="6">
    <source>
        <dbReference type="EMBL" id="GIM13140.1"/>
    </source>
</evidence>
<feature type="region of interest" description="Disordered" evidence="4">
    <location>
        <begin position="703"/>
        <end position="748"/>
    </location>
</feature>
<feature type="region of interest" description="Disordered" evidence="4">
    <location>
        <begin position="373"/>
        <end position="399"/>
    </location>
</feature>
<dbReference type="EMBL" id="BNCP01000055">
    <property type="protein sequence ID" value="GIL90271.1"/>
    <property type="molecule type" value="Genomic_DNA"/>
</dbReference>
<protein>
    <submittedName>
        <fullName evidence="5">Uncharacterized protein</fullName>
    </submittedName>
</protein>
<accession>A0A8J4CWJ1</accession>
<evidence type="ECO:0000313" key="5">
    <source>
        <dbReference type="EMBL" id="GIL90271.1"/>
    </source>
</evidence>
<feature type="repeat" description="ANK" evidence="3">
    <location>
        <begin position="1077"/>
        <end position="1109"/>
    </location>
</feature>
<feature type="compositionally biased region" description="Basic and acidic residues" evidence="4">
    <location>
        <begin position="724"/>
        <end position="733"/>
    </location>
</feature>
<dbReference type="InterPro" id="IPR051070">
    <property type="entry name" value="NF-kappa-B_inhibitor"/>
</dbReference>
<feature type="compositionally biased region" description="Polar residues" evidence="4">
    <location>
        <begin position="704"/>
        <end position="715"/>
    </location>
</feature>
<dbReference type="PROSITE" id="PS50297">
    <property type="entry name" value="ANK_REP_REGION"/>
    <property type="match status" value="2"/>
</dbReference>
<feature type="repeat" description="ANK" evidence="3">
    <location>
        <begin position="1897"/>
        <end position="1929"/>
    </location>
</feature>
<evidence type="ECO:0000256" key="2">
    <source>
        <dbReference type="ARBA" id="ARBA00023043"/>
    </source>
</evidence>
<dbReference type="PROSITE" id="PS50088">
    <property type="entry name" value="ANK_REPEAT"/>
    <property type="match status" value="3"/>
</dbReference>
<dbReference type="SUPFAM" id="SSF48403">
    <property type="entry name" value="Ankyrin repeat"/>
    <property type="match status" value="2"/>
</dbReference>
<dbReference type="Proteomes" id="UP000722791">
    <property type="component" value="Unassembled WGS sequence"/>
</dbReference>
<feature type="compositionally biased region" description="Low complexity" evidence="4">
    <location>
        <begin position="228"/>
        <end position="276"/>
    </location>
</feature>
<dbReference type="SMART" id="SM00248">
    <property type="entry name" value="ANK"/>
    <property type="match status" value="11"/>
</dbReference>
<dbReference type="EMBL" id="BNCQ01000047">
    <property type="protein sequence ID" value="GIM13140.1"/>
    <property type="molecule type" value="Genomic_DNA"/>
</dbReference>
<feature type="region of interest" description="Disordered" evidence="4">
    <location>
        <begin position="445"/>
        <end position="469"/>
    </location>
</feature>
<dbReference type="PANTHER" id="PTHR46680">
    <property type="entry name" value="NF-KAPPA-B INHIBITOR ALPHA"/>
    <property type="match status" value="1"/>
</dbReference>
<dbReference type="Proteomes" id="UP000747110">
    <property type="component" value="Unassembled WGS sequence"/>
</dbReference>
<keyword evidence="7" id="KW-1185">Reference proteome</keyword>
<feature type="compositionally biased region" description="Low complexity" evidence="4">
    <location>
        <begin position="300"/>
        <end position="311"/>
    </location>
</feature>
<keyword evidence="1" id="KW-0677">Repeat</keyword>
<feature type="region of interest" description="Disordered" evidence="4">
    <location>
        <begin position="1126"/>
        <end position="1162"/>
    </location>
</feature>
<feature type="compositionally biased region" description="Gly residues" evidence="4">
    <location>
        <begin position="663"/>
        <end position="679"/>
    </location>
</feature>
<feature type="compositionally biased region" description="Polar residues" evidence="4">
    <location>
        <begin position="1031"/>
        <end position="1044"/>
    </location>
</feature>
<dbReference type="GO" id="GO:0071356">
    <property type="term" value="P:cellular response to tumor necrosis factor"/>
    <property type="evidence" value="ECO:0007669"/>
    <property type="project" value="TreeGrafter"/>
</dbReference>
<evidence type="ECO:0000256" key="4">
    <source>
        <dbReference type="SAM" id="MobiDB-lite"/>
    </source>
</evidence>
<dbReference type="PANTHER" id="PTHR46680:SF3">
    <property type="entry name" value="NF-KAPPA-B INHIBITOR CACTUS"/>
    <property type="match status" value="1"/>
</dbReference>
<dbReference type="GO" id="GO:0005829">
    <property type="term" value="C:cytosol"/>
    <property type="evidence" value="ECO:0007669"/>
    <property type="project" value="TreeGrafter"/>
</dbReference>
<keyword evidence="2 3" id="KW-0040">ANK repeat</keyword>
<dbReference type="InterPro" id="IPR002110">
    <property type="entry name" value="Ankyrin_rpt"/>
</dbReference>
<evidence type="ECO:0000256" key="3">
    <source>
        <dbReference type="PROSITE-ProRule" id="PRU00023"/>
    </source>
</evidence>
<dbReference type="InterPro" id="IPR036770">
    <property type="entry name" value="Ankyrin_rpt-contain_sf"/>
</dbReference>
<feature type="region of interest" description="Disordered" evidence="4">
    <location>
        <begin position="659"/>
        <end position="681"/>
    </location>
</feature>
<feature type="region of interest" description="Disordered" evidence="4">
    <location>
        <begin position="818"/>
        <end position="875"/>
    </location>
</feature>
<reference evidence="5" key="1">
    <citation type="journal article" date="2021" name="Proc. Natl. Acad. Sci. U.S.A.">
        <title>Three genomes in the algal genus Volvox reveal the fate of a haploid sex-determining region after a transition to homothallism.</title>
        <authorList>
            <person name="Yamamoto K."/>
            <person name="Hamaji T."/>
            <person name="Kawai-Toyooka H."/>
            <person name="Matsuzaki R."/>
            <person name="Takahashi F."/>
            <person name="Nishimura Y."/>
            <person name="Kawachi M."/>
            <person name="Noguchi H."/>
            <person name="Minakuchi Y."/>
            <person name="Umen J.G."/>
            <person name="Toyoda A."/>
            <person name="Nozaki H."/>
        </authorList>
    </citation>
    <scope>NUCLEOTIDE SEQUENCE</scope>
    <source>
        <strain evidence="6">NIES-3785</strain>
        <strain evidence="5">NIES-3786</strain>
    </source>
</reference>
<sequence length="2831" mass="285328">MHNSGPGKNAGVAAKSMTAKNATSKPSGDGTPAKSAAGASPKPAPSKAAPASPPKKPAGDGTAVKQAAVKPSSPSAPASPTTPKSTAASSSAAVATPAAKTVGGDAKATVTSKPGKKAPTLAKTTANESPAPAAAKPAAPGIPAAPTGGPVTPAVKPKPAAADAERPDVKAIGGNGGSAAAPADNHVTEDARVVTPAGAAAAAAAAVAIAAVGGETVFTKVPSLTAATAPPVPTLATGTATTATGPPSQATGSPLRSSSSLPAASAIAPEPAPTASVPDAAPEVNPVVDRPLPSPREKSPAAAHTATPPVTQISSEPAIDCITVKPAAPLPPVKGAPSLKVISAPAPLRTVSIGAASAADGAPAAASCAKEERSDAAVAKTQAAEGPAPPPRSRTGSTAWEAPPISAEAEVVAALPEASAQVVRFEASVSCRSLCPQEVAREAEAMAATSPLQPSTPPPTATAGAAPAPAAPSIPAGCVVVTLEHNPGGPCPVELPLPALDPAESGEGGAWTCAADLMTAAMKALRAKYGAVQASPAVNAFFVEPAGSVAGGPPERRRWLPTFDALPQELLAAASSGGRANVILQGIRCAEAVEPPAAGAASRGPTVPPLFPLPGFAESVESGNVIAPPSRVTFLSESGSGRASPNPPVIATRGLLRGASRAGSGGGTATGGPAGGRILGPGHRSVRIRLEENTVETLCVESACPSTTSQRSQVPGTRLPPLRNDSDCSRAGDAKTGPSPLRGRLGATRSSRRLIVPACDLAAESVASSDFDNSVRSPLAVAAAAAAIVKRDPVQILKHTESVGADLEARVGTAAAAATTSVRDAGGGEEGKNGRGDGGAGEAAGTRSSPGRPAALSAVAAKGRASSTGMEGAPPAAAGAVASATARKSSLIVRSEADTASGEDLEAAFFPAPAAEWIDLMGAETTDFPEPPQTGGCLSCFSAGNKAAHQQQWRERLQEALKARDEAEVAAWVAFHCGRNGTRNQRELDAVLWLAVEARAPGMVKVLIRGGTHPDAPRPMGPLADAATRGSLGSTSVARPTSATRVKDSVVVSAPPPPPPPMAWWPGSAATAAAALEGLTPLMRAAELASYAIVEVLLAAGANAIAVQPTSGWTAVHRAVLATSPSSTASAGRKLPPTMTVGVGSSSSSGSAGTAPAGKVGGRGAASAIAEQNGGGGDDAAASALQCLRLLVQRIGLQHAAALITADRYSDDLVRFAVRHGRSEALSWLLSAGLSPDGGASSTDDDDDEPSCAFLAGRLGLTVEVWDTPPPPRQCALRDPARPMSWLLSPEERLFADRRRQLLMGAAAGGRVDVLAAVLDKPPPLDRLRRDELESAIGACRLAQPRNQRQVEEVLARKAHTYMSWERETLPALRRFDEPVIREWLIRDRPMPVEVDRALAALLSSERLSAPLWHDNAAASVQALLDAGADIEHEWDVDFASLPQVAAAVAMSGREIKTLRPLQAALLAPAPAVARQLLAAGADPRRRDAKGENTLFFSVRTAVAATIIAHEFNDPDAIRMVRKQPSDVSCANSSGRSGAAAAAALEVAASECIDVLLATEHTAELLAVRNDDGLTPAVLAALADMKGIVEKLCAAGADPWATPVAAAPGAPAVPRELMPAAPLTGSGNRRSAPGSASLWSVGHEAARMGALSALELLLGGPSSAVGRKPPLAAVNSEQAAARRRDALVGAIRGGRVGAAKLALDADGLGGSLYEAELTAALALCKASAVQPLPPPPGAVDVTAATGGAFGSDPPRYDALAAFLASRAHVYMSWEGEVLPAVRSANVGIVRRWIAYDKISAATATQALCALVDAAQQCNISAATVGANVSAAAAAAAASTVTATTAVEGNSVADGVLSRLSSVAASCLTTPGKAVAEVAAELVKAGADVNFQQAPSAGGQSLLMQVAIIGHLPLLEALLALGARVDAEDAAGMTAVDHAVLARARLGDNGCLAALLAAYGTRRLNAHRSHSGDSALMLAVRTGDSTAVQLLMASGATPAAADASAPARTGSMSGAVAAGVAVGATVVAATGIGASGVGAVSRARSSQYCANGTAASTSDAAPGVSTAAMVTATAVTAASGSDAGPYSGASTSVPSGSVVPSGRSLGTFASGLARRGSALYLAARMDDKVMLQHMLRKASSDEGNLESCRQEVQLGALHGGRLALLEASLAMPELLKSLPSPAEGGGATALGGAAAVCVRLSEQAAVRLAEAQGLVMELQAVAADAAAAAVDAEAVEAVSLSAAGVSRLRKYLAAKTSALGALKAAHGRMGEFYGLAKLHMEALEGALEAKKELVSNSIRDSSDAQVKLMAATTRLTASKDSVFRSVLARRDAQFGRVEGLLEKKLAGLAAAQRRAEAKVTSDVEGIIMDMRKLVGRRLKDIDAKKLQALGHLGALERKLDVVWGRRQRLLAGRPPAARMALNQKMGALRQELGTRREALNEAVAAAVAKMEGGQRRGTALVNMEALRAALARSQQDMARGACEAAAIAKAAVVGRAEELLRTDKHDQLLRIVSQMQAEVTRGSSSAAATSAKALAALQQAYAVAMGDLERRVAKARARMQEHITSLVASHVDLCKTLALADDPSQEAAATEALAALPDAQLSPDGPPPDVAMLLLSFDGAAALDKIEGVPQAVPKKGSGVEDGMAAEESMLSVLQRVATVEETIEDMIQDMAAQVLHAFPADGICDTLTPSDLAPLLDPESEMSIAGLGIDRLRQDIADIDFGLPNLDLEVGDLDLSALEDDVGGPGGMRAFGVGSAAMGMGMGAYDNYYEDVVDDGSAVPQGRYGNGGGGGGGYRNRLSSDEGDAEPGGGGRYHAADYGDRHEDDFALSYS</sequence>
<proteinExistence type="predicted"/>
<comment type="caution">
    <text evidence="5">The sequence shown here is derived from an EMBL/GenBank/DDBJ whole genome shotgun (WGS) entry which is preliminary data.</text>
</comment>
<feature type="compositionally biased region" description="Low complexity" evidence="4">
    <location>
        <begin position="1140"/>
        <end position="1155"/>
    </location>
</feature>
<feature type="region of interest" description="Disordered" evidence="4">
    <location>
        <begin position="1"/>
        <end position="184"/>
    </location>
</feature>